<dbReference type="OrthoDB" id="9799096at2"/>
<dbReference type="Gene3D" id="3.40.50.2300">
    <property type="match status" value="1"/>
</dbReference>
<name>A0A5C8J6E4_9BACT</name>
<dbReference type="Proteomes" id="UP000321926">
    <property type="component" value="Unassembled WGS sequence"/>
</dbReference>
<organism evidence="1 2">
    <name type="scientific">Pontibacter qinzhouensis</name>
    <dbReference type="NCBI Taxonomy" id="2603253"/>
    <lineage>
        <taxon>Bacteria</taxon>
        <taxon>Pseudomonadati</taxon>
        <taxon>Bacteroidota</taxon>
        <taxon>Cytophagia</taxon>
        <taxon>Cytophagales</taxon>
        <taxon>Hymenobacteraceae</taxon>
        <taxon>Pontibacter</taxon>
    </lineage>
</organism>
<dbReference type="SUPFAM" id="SSF52788">
    <property type="entry name" value="Phosphotyrosine protein phosphatases I"/>
    <property type="match status" value="1"/>
</dbReference>
<dbReference type="EMBL" id="VRTY01000099">
    <property type="protein sequence ID" value="TXK31569.1"/>
    <property type="molecule type" value="Genomic_DNA"/>
</dbReference>
<protein>
    <submittedName>
        <fullName evidence="1">Protein-tyrosine-phosphatase</fullName>
    </submittedName>
</protein>
<sequence>MKLVDKLQQYTQELEQEYFQIPEERKQLLEQLSAYISQKVRQQEPVQLNFICTHNSRRSHLAQLWALAAAAYYEVAGVHCFSGGTEATAFNIRSVEAMRAAGFLIEEKEAGNNPLYEVQYAAQTAPVLAWSKAFGDPANPTSGFCAILVCSDADENCPFVPGVEFRMSITYNDPKNFDDTPEEAHKYAERVRQIGREMLYVFSKV</sequence>
<evidence type="ECO:0000313" key="1">
    <source>
        <dbReference type="EMBL" id="TXK31569.1"/>
    </source>
</evidence>
<dbReference type="RefSeq" id="WP_147923499.1">
    <property type="nucleotide sequence ID" value="NZ_VRTY01000099.1"/>
</dbReference>
<reference evidence="1 2" key="1">
    <citation type="submission" date="2019-08" db="EMBL/GenBank/DDBJ databases">
        <authorList>
            <person name="Shi S."/>
        </authorList>
    </citation>
    <scope>NUCLEOTIDE SEQUENCE [LARGE SCALE GENOMIC DNA]</scope>
    <source>
        <strain evidence="1 2">GY10130</strain>
    </source>
</reference>
<dbReference type="InterPro" id="IPR036196">
    <property type="entry name" value="Ptyr_pPase_sf"/>
</dbReference>
<dbReference type="PANTHER" id="PTHR43428">
    <property type="entry name" value="ARSENATE REDUCTASE"/>
    <property type="match status" value="1"/>
</dbReference>
<dbReference type="AlphaFoldDB" id="A0A5C8J6E4"/>
<dbReference type="PANTHER" id="PTHR43428:SF1">
    <property type="entry name" value="ARSENATE REDUCTASE"/>
    <property type="match status" value="1"/>
</dbReference>
<accession>A0A5C8J6E4</accession>
<comment type="caution">
    <text evidence="1">The sequence shown here is derived from an EMBL/GenBank/DDBJ whole genome shotgun (WGS) entry which is preliminary data.</text>
</comment>
<proteinExistence type="predicted"/>
<keyword evidence="2" id="KW-1185">Reference proteome</keyword>
<gene>
    <name evidence="1" type="ORF">FVR03_19755</name>
</gene>
<evidence type="ECO:0000313" key="2">
    <source>
        <dbReference type="Proteomes" id="UP000321926"/>
    </source>
</evidence>